<name>A0AB73P2A0_ENTFC</name>
<evidence type="ECO:0000256" key="1">
    <source>
        <dbReference type="SAM" id="Phobius"/>
    </source>
</evidence>
<keyword evidence="1" id="KW-0472">Membrane</keyword>
<evidence type="ECO:0000313" key="2">
    <source>
        <dbReference type="EMBL" id="OTN99158.1"/>
    </source>
</evidence>
<accession>A0AB73P2A0</accession>
<feature type="transmembrane region" description="Helical" evidence="1">
    <location>
        <begin position="21"/>
        <end position="42"/>
    </location>
</feature>
<proteinExistence type="predicted"/>
<keyword evidence="1" id="KW-0812">Transmembrane</keyword>
<dbReference type="AlphaFoldDB" id="A0AB73P2A0"/>
<evidence type="ECO:0000313" key="3">
    <source>
        <dbReference type="Proteomes" id="UP000194737"/>
    </source>
</evidence>
<dbReference type="EMBL" id="NGLB01000001">
    <property type="protein sequence ID" value="OTN99158.1"/>
    <property type="molecule type" value="Genomic_DNA"/>
</dbReference>
<keyword evidence="1" id="KW-1133">Transmembrane helix</keyword>
<sequence>MKLLEKEDIMFMKMFMKLLSTLIYKVVLIIGIVQSLYFAYMISECAIKIFLFRVYNK</sequence>
<gene>
    <name evidence="2" type="ORF">A5804_000644</name>
</gene>
<reference evidence="2 3" key="1">
    <citation type="submission" date="2017-05" db="EMBL/GenBank/DDBJ databases">
        <title>The Genome Sequence of Enterococcus faecium 6F2_DIV0138.</title>
        <authorList>
            <consortium name="The Broad Institute Genomics Platform"/>
            <consortium name="The Broad Institute Genomic Center for Infectious Diseases"/>
            <person name="Earl A."/>
            <person name="Manson A."/>
            <person name="Schwartman J."/>
            <person name="Gilmore M."/>
            <person name="Abouelleil A."/>
            <person name="Cao P."/>
            <person name="Chapman S."/>
            <person name="Cusick C."/>
            <person name="Shea T."/>
            <person name="Young S."/>
            <person name="Neafsey D."/>
            <person name="Nusbaum C."/>
            <person name="Birren B."/>
        </authorList>
    </citation>
    <scope>NUCLEOTIDE SEQUENCE [LARGE SCALE GENOMIC DNA]</scope>
    <source>
        <strain evidence="2 3">6F2_DIV0138</strain>
    </source>
</reference>
<comment type="caution">
    <text evidence="2">The sequence shown here is derived from an EMBL/GenBank/DDBJ whole genome shotgun (WGS) entry which is preliminary data.</text>
</comment>
<protein>
    <submittedName>
        <fullName evidence="2">Uncharacterized protein</fullName>
    </submittedName>
</protein>
<organism evidence="2 3">
    <name type="scientific">Enterococcus faecium</name>
    <name type="common">Streptococcus faecium</name>
    <dbReference type="NCBI Taxonomy" id="1352"/>
    <lineage>
        <taxon>Bacteria</taxon>
        <taxon>Bacillati</taxon>
        <taxon>Bacillota</taxon>
        <taxon>Bacilli</taxon>
        <taxon>Lactobacillales</taxon>
        <taxon>Enterococcaceae</taxon>
        <taxon>Enterococcus</taxon>
    </lineage>
</organism>
<dbReference type="Proteomes" id="UP000194737">
    <property type="component" value="Unassembled WGS sequence"/>
</dbReference>